<accession>A0ABS9SEC1</accession>
<proteinExistence type="predicted"/>
<dbReference type="RefSeq" id="WP_240826117.1">
    <property type="nucleotide sequence ID" value="NZ_JAKWBL010000001.1"/>
</dbReference>
<evidence type="ECO:0000313" key="1">
    <source>
        <dbReference type="EMBL" id="MCH5596695.1"/>
    </source>
</evidence>
<protein>
    <submittedName>
        <fullName evidence="1">Uncharacterized protein</fullName>
    </submittedName>
</protein>
<gene>
    <name evidence="1" type="ORF">MKP09_01545</name>
</gene>
<organism evidence="1 2">
    <name type="scientific">Niabella ginsengisoli</name>
    <dbReference type="NCBI Taxonomy" id="522298"/>
    <lineage>
        <taxon>Bacteria</taxon>
        <taxon>Pseudomonadati</taxon>
        <taxon>Bacteroidota</taxon>
        <taxon>Chitinophagia</taxon>
        <taxon>Chitinophagales</taxon>
        <taxon>Chitinophagaceae</taxon>
        <taxon>Niabella</taxon>
    </lineage>
</organism>
<dbReference type="Proteomes" id="UP001202248">
    <property type="component" value="Unassembled WGS sequence"/>
</dbReference>
<dbReference type="EMBL" id="JAKWBL010000001">
    <property type="protein sequence ID" value="MCH5596695.1"/>
    <property type="molecule type" value="Genomic_DNA"/>
</dbReference>
<reference evidence="1 2" key="1">
    <citation type="submission" date="2022-02" db="EMBL/GenBank/DDBJ databases">
        <authorList>
            <person name="Min J."/>
        </authorList>
    </citation>
    <scope>NUCLEOTIDE SEQUENCE [LARGE SCALE GENOMIC DNA]</scope>
    <source>
        <strain evidence="1 2">GR10-1</strain>
    </source>
</reference>
<sequence length="161" mass="18642">MAVPPNAETEPGFTHWVHKLGDVAKEAGMKVSFFGTEQTLAAIEIVSERHKDIIPITYTRFDAWEDFLIFTRELAANDLFIIVSSRKGYNSYIELLNKLPYYLSRYFTRHSYIILYPEQLDTSINMADIQQADGKLIETISEQFGAINEAGKRIRKKFWKK</sequence>
<keyword evidence="2" id="KW-1185">Reference proteome</keyword>
<comment type="caution">
    <text evidence="1">The sequence shown here is derived from an EMBL/GenBank/DDBJ whole genome shotgun (WGS) entry which is preliminary data.</text>
</comment>
<name>A0ABS9SEC1_9BACT</name>
<evidence type="ECO:0000313" key="2">
    <source>
        <dbReference type="Proteomes" id="UP001202248"/>
    </source>
</evidence>